<proteinExistence type="predicted"/>
<evidence type="ECO:0000313" key="1">
    <source>
        <dbReference type="EMBL" id="TYL71861.1"/>
    </source>
</evidence>
<accession>A0A5S4VWX9</accession>
<gene>
    <name evidence="1" type="ORF">FXB38_39570</name>
</gene>
<evidence type="ECO:0000313" key="2">
    <source>
        <dbReference type="Proteomes" id="UP000324853"/>
    </source>
</evidence>
<sequence length="96" mass="10664">MQRSRRIGEILEARHSQRSELGGHTINTRCPVYLVFMAPEVDEKKASRCGDQAQVFGISTSHAFQGQHRLSLGQARATRHADLAAGDDGYASVWLR</sequence>
<organism evidence="1 2">
    <name type="scientific">Bradyrhizobium cytisi</name>
    <dbReference type="NCBI Taxonomy" id="515489"/>
    <lineage>
        <taxon>Bacteria</taxon>
        <taxon>Pseudomonadati</taxon>
        <taxon>Pseudomonadota</taxon>
        <taxon>Alphaproteobacteria</taxon>
        <taxon>Hyphomicrobiales</taxon>
        <taxon>Nitrobacteraceae</taxon>
        <taxon>Bradyrhizobium</taxon>
    </lineage>
</organism>
<name>A0A5S4VWX9_9BRAD</name>
<dbReference type="EMBL" id="VSSR01000095">
    <property type="protein sequence ID" value="TYL71861.1"/>
    <property type="molecule type" value="Genomic_DNA"/>
</dbReference>
<reference evidence="1 2" key="1">
    <citation type="submission" date="2019-08" db="EMBL/GenBank/DDBJ databases">
        <title>Bradyrhizobium hipponensis sp. nov., a rhizobium isolated from a Lupinus angustifolius root nodule in Tunisia.</title>
        <authorList>
            <person name="Off K."/>
            <person name="Rejili M."/>
            <person name="Mars M."/>
            <person name="Brachmann A."/>
            <person name="Marin M."/>
        </authorList>
    </citation>
    <scope>NUCLEOTIDE SEQUENCE [LARGE SCALE GENOMIC DNA]</scope>
    <source>
        <strain evidence="1 2">CTAW11</strain>
    </source>
</reference>
<dbReference type="Proteomes" id="UP000324853">
    <property type="component" value="Unassembled WGS sequence"/>
</dbReference>
<dbReference type="AlphaFoldDB" id="A0A5S4VWX9"/>
<protein>
    <submittedName>
        <fullName evidence="1">Uncharacterized protein</fullName>
    </submittedName>
</protein>
<dbReference type="RefSeq" id="WP_148756315.1">
    <property type="nucleotide sequence ID" value="NZ_VSSR01000095.1"/>
</dbReference>
<comment type="caution">
    <text evidence="1">The sequence shown here is derived from an EMBL/GenBank/DDBJ whole genome shotgun (WGS) entry which is preliminary data.</text>
</comment>
<keyword evidence="2" id="KW-1185">Reference proteome</keyword>